<dbReference type="Proteomes" id="UP001500879">
    <property type="component" value="Unassembled WGS sequence"/>
</dbReference>
<gene>
    <name evidence="1" type="ORF">GCM10010357_29110</name>
</gene>
<organism evidence="1 2">
    <name type="scientific">Streptomyces luteireticuli</name>
    <dbReference type="NCBI Taxonomy" id="173858"/>
    <lineage>
        <taxon>Bacteria</taxon>
        <taxon>Bacillati</taxon>
        <taxon>Actinomycetota</taxon>
        <taxon>Actinomycetes</taxon>
        <taxon>Kitasatosporales</taxon>
        <taxon>Streptomycetaceae</taxon>
        <taxon>Streptomyces</taxon>
    </lineage>
</organism>
<keyword evidence="2" id="KW-1185">Reference proteome</keyword>
<evidence type="ECO:0000313" key="2">
    <source>
        <dbReference type="Proteomes" id="UP001500879"/>
    </source>
</evidence>
<accession>A0ABN0YR90</accession>
<dbReference type="EMBL" id="BAAABX010000032">
    <property type="protein sequence ID" value="GAA0406314.1"/>
    <property type="molecule type" value="Genomic_DNA"/>
</dbReference>
<reference evidence="1 2" key="1">
    <citation type="journal article" date="2019" name="Int. J. Syst. Evol. Microbiol.">
        <title>The Global Catalogue of Microorganisms (GCM) 10K type strain sequencing project: providing services to taxonomists for standard genome sequencing and annotation.</title>
        <authorList>
            <consortium name="The Broad Institute Genomics Platform"/>
            <consortium name="The Broad Institute Genome Sequencing Center for Infectious Disease"/>
            <person name="Wu L."/>
            <person name="Ma J."/>
        </authorList>
    </citation>
    <scope>NUCLEOTIDE SEQUENCE [LARGE SCALE GENOMIC DNA]</scope>
    <source>
        <strain evidence="1 2">JCM 4788</strain>
    </source>
</reference>
<evidence type="ECO:0008006" key="3">
    <source>
        <dbReference type="Google" id="ProtNLM"/>
    </source>
</evidence>
<evidence type="ECO:0000313" key="1">
    <source>
        <dbReference type="EMBL" id="GAA0406314.1"/>
    </source>
</evidence>
<sequence>MFSLTAKLAHLLRRKPGADGEPLSNRALADRIRAQPGYAGRGGSHAAIHKLRVGTDNNPTVSTVDQLAQALEAPSAFLLPGWDDLEALTVFQQSAEARAIVRHLQQLPPEELAHILTYVQGRREELGLKKEVPPEEITPAHDSGDTAARFRRRRTREEAARYAADSLEGI</sequence>
<proteinExistence type="predicted"/>
<name>A0ABN0YR90_9ACTN</name>
<protein>
    <recommendedName>
        <fullName evidence="3">XRE family transcriptional regulator</fullName>
    </recommendedName>
</protein>
<dbReference type="Gene3D" id="1.10.260.40">
    <property type="entry name" value="lambda repressor-like DNA-binding domains"/>
    <property type="match status" value="1"/>
</dbReference>
<comment type="caution">
    <text evidence="1">The sequence shown here is derived from an EMBL/GenBank/DDBJ whole genome shotgun (WGS) entry which is preliminary data.</text>
</comment>
<dbReference type="RefSeq" id="WP_344024059.1">
    <property type="nucleotide sequence ID" value="NZ_BAAABX010000032.1"/>
</dbReference>
<dbReference type="InterPro" id="IPR010982">
    <property type="entry name" value="Lambda_DNA-bd_dom_sf"/>
</dbReference>